<evidence type="ECO:0000256" key="1">
    <source>
        <dbReference type="SAM" id="MobiDB-lite"/>
    </source>
</evidence>
<evidence type="ECO:0000256" key="2">
    <source>
        <dbReference type="SAM" id="Phobius"/>
    </source>
</evidence>
<evidence type="ECO:0000313" key="4">
    <source>
        <dbReference type="Proteomes" id="UP001597542"/>
    </source>
</evidence>
<reference evidence="4" key="1">
    <citation type="journal article" date="2019" name="Int. J. Syst. Evol. Microbiol.">
        <title>The Global Catalogue of Microorganisms (GCM) 10K type strain sequencing project: providing services to taxonomists for standard genome sequencing and annotation.</title>
        <authorList>
            <consortium name="The Broad Institute Genomics Platform"/>
            <consortium name="The Broad Institute Genome Sequencing Center for Infectious Disease"/>
            <person name="Wu L."/>
            <person name="Ma J."/>
        </authorList>
    </citation>
    <scope>NUCLEOTIDE SEQUENCE [LARGE SCALE GENOMIC DNA]</scope>
    <source>
        <strain evidence="4">CGMCC 4.7638</strain>
    </source>
</reference>
<sequence>MISETLPKISPNAREICSSLSRETTMHAGSPEPAPVLQPVPLRSAGRGPHPEPVVEGSGPDLVLSTRHHTQAENTAIALLHAPRPDVFGPAIHVIMRPPKRSAAIGRLTIVRLGQRGMFAAFLSAVGFLVLLDIGITTRRDSNWWAAWGGWIGGIGSAAAAAAAVWVAVEGWRRSDRDAKAKQERELASKVAIWVEQTEVEQLPRAASLAGQRPRTFVRFMLRYVNGGGMPIYNAEATVTYPNGPVQYNETQLMLRPTVIPEDFDRNPETFHGILEAALAKEQRLLRAELMDSGLDDPPHGITPILLDERCSVEAMLMIISMASIRFAFTDANRVRWVREPDGRLHRAEAADDERL</sequence>
<accession>A0ABW5ICM1</accession>
<dbReference type="RefSeq" id="WP_344266977.1">
    <property type="nucleotide sequence ID" value="NZ_BAAAHV010000005.1"/>
</dbReference>
<feature type="transmembrane region" description="Helical" evidence="2">
    <location>
        <begin position="117"/>
        <end position="136"/>
    </location>
</feature>
<dbReference type="EMBL" id="JBHUKQ010000024">
    <property type="protein sequence ID" value="MFD2486748.1"/>
    <property type="molecule type" value="Genomic_DNA"/>
</dbReference>
<keyword evidence="2" id="KW-1133">Transmembrane helix</keyword>
<gene>
    <name evidence="3" type="ORF">ACFSUT_41205</name>
</gene>
<keyword evidence="4" id="KW-1185">Reference proteome</keyword>
<feature type="transmembrane region" description="Helical" evidence="2">
    <location>
        <begin position="148"/>
        <end position="169"/>
    </location>
</feature>
<organism evidence="3 4">
    <name type="scientific">Amycolatopsis albidoflavus</name>
    <dbReference type="NCBI Taxonomy" id="102226"/>
    <lineage>
        <taxon>Bacteria</taxon>
        <taxon>Bacillati</taxon>
        <taxon>Actinomycetota</taxon>
        <taxon>Actinomycetes</taxon>
        <taxon>Pseudonocardiales</taxon>
        <taxon>Pseudonocardiaceae</taxon>
        <taxon>Amycolatopsis</taxon>
    </lineage>
</organism>
<comment type="caution">
    <text evidence="3">The sequence shown here is derived from an EMBL/GenBank/DDBJ whole genome shotgun (WGS) entry which is preliminary data.</text>
</comment>
<dbReference type="Proteomes" id="UP001597542">
    <property type="component" value="Unassembled WGS sequence"/>
</dbReference>
<keyword evidence="2" id="KW-0812">Transmembrane</keyword>
<name>A0ABW5ICM1_9PSEU</name>
<proteinExistence type="predicted"/>
<protein>
    <submittedName>
        <fullName evidence="3">Uncharacterized protein</fullName>
    </submittedName>
</protein>
<feature type="region of interest" description="Disordered" evidence="1">
    <location>
        <begin position="24"/>
        <end position="57"/>
    </location>
</feature>
<keyword evidence="2" id="KW-0472">Membrane</keyword>
<evidence type="ECO:0000313" key="3">
    <source>
        <dbReference type="EMBL" id="MFD2486748.1"/>
    </source>
</evidence>